<comment type="caution">
    <text evidence="1">The sequence shown here is derived from an EMBL/GenBank/DDBJ whole genome shotgun (WGS) entry which is preliminary data.</text>
</comment>
<dbReference type="PROSITE" id="PS51257">
    <property type="entry name" value="PROKAR_LIPOPROTEIN"/>
    <property type="match status" value="1"/>
</dbReference>
<sequence length="185" mass="20739">MHRIATLLCLLLTLGGCTEYKWGHDWKPDRLGGWQDHTDPKLRYGASLGATCNASPLWLKVVNHGQSTYQSLLFIPLFPDRTGGEYPLWITVNHPALKACSSSAPSPLRVKMGDQVVQGLRFPERAQEDGTCVIEFDDDRYAADEMSIEIDPAVLPCTIAPVTLKKDRYFCIRNMRWGGSPSCRE</sequence>
<accession>A0A9X8EG45</accession>
<reference evidence="1 2" key="1">
    <citation type="submission" date="2018-11" db="EMBL/GenBank/DDBJ databases">
        <title>Genomic analyses of the natural microbiome of Caenorhabditis elegans.</title>
        <authorList>
            <person name="Samuel B."/>
        </authorList>
    </citation>
    <scope>NUCLEOTIDE SEQUENCE [LARGE SCALE GENOMIC DNA]</scope>
    <source>
        <strain evidence="1 2">BIGb0473</strain>
    </source>
</reference>
<proteinExistence type="predicted"/>
<gene>
    <name evidence="1" type="ORF">EDF85_2400</name>
</gene>
<organism evidence="1 2">
    <name type="scientific">Pseudomonas putida</name>
    <name type="common">Arthrobacter siderocapsulatus</name>
    <dbReference type="NCBI Taxonomy" id="303"/>
    <lineage>
        <taxon>Bacteria</taxon>
        <taxon>Pseudomonadati</taxon>
        <taxon>Pseudomonadota</taxon>
        <taxon>Gammaproteobacteria</taxon>
        <taxon>Pseudomonadales</taxon>
        <taxon>Pseudomonadaceae</taxon>
        <taxon>Pseudomonas</taxon>
    </lineage>
</organism>
<protein>
    <recommendedName>
        <fullName evidence="3">Lipoprotein</fullName>
    </recommendedName>
</protein>
<evidence type="ECO:0000313" key="2">
    <source>
        <dbReference type="Proteomes" id="UP000269115"/>
    </source>
</evidence>
<dbReference type="EMBL" id="RJUR01000013">
    <property type="protein sequence ID" value="ROQ49618.1"/>
    <property type="molecule type" value="Genomic_DNA"/>
</dbReference>
<name>A0A9X8EG45_PSEPU</name>
<dbReference type="Proteomes" id="UP000269115">
    <property type="component" value="Unassembled WGS sequence"/>
</dbReference>
<dbReference type="AlphaFoldDB" id="A0A9X8EG45"/>
<evidence type="ECO:0008006" key="3">
    <source>
        <dbReference type="Google" id="ProtNLM"/>
    </source>
</evidence>
<evidence type="ECO:0000313" key="1">
    <source>
        <dbReference type="EMBL" id="ROQ49618.1"/>
    </source>
</evidence>